<dbReference type="InterPro" id="IPR001478">
    <property type="entry name" value="PDZ"/>
</dbReference>
<dbReference type="PROSITE" id="PS50106">
    <property type="entry name" value="PDZ"/>
    <property type="match status" value="1"/>
</dbReference>
<dbReference type="InterPro" id="IPR051201">
    <property type="entry name" value="Chloro_Bact_Ser_Proteases"/>
</dbReference>
<dbReference type="SUPFAM" id="SSF50156">
    <property type="entry name" value="PDZ domain-like"/>
    <property type="match status" value="1"/>
</dbReference>
<evidence type="ECO:0000256" key="1">
    <source>
        <dbReference type="ARBA" id="ARBA00022670"/>
    </source>
</evidence>
<dbReference type="Pfam" id="PF13365">
    <property type="entry name" value="Trypsin_2"/>
    <property type="match status" value="1"/>
</dbReference>
<proteinExistence type="predicted"/>
<dbReference type="GO" id="GO:0006508">
    <property type="term" value="P:proteolysis"/>
    <property type="evidence" value="ECO:0007669"/>
    <property type="project" value="UniProtKB-KW"/>
</dbReference>
<keyword evidence="1" id="KW-0645">Protease</keyword>
<dbReference type="InterPro" id="IPR036034">
    <property type="entry name" value="PDZ_sf"/>
</dbReference>
<dbReference type="InterPro" id="IPR009003">
    <property type="entry name" value="Peptidase_S1_PA"/>
</dbReference>
<comment type="caution">
    <text evidence="4">The sequence shown here is derived from an EMBL/GenBank/DDBJ whole genome shotgun (WGS) entry which is preliminary data.</text>
</comment>
<dbReference type="SMART" id="SM00228">
    <property type="entry name" value="PDZ"/>
    <property type="match status" value="1"/>
</dbReference>
<organism evidence="4 5">
    <name type="scientific">Pseudohongiella nitratireducens</name>
    <dbReference type="NCBI Taxonomy" id="1768907"/>
    <lineage>
        <taxon>Bacteria</taxon>
        <taxon>Pseudomonadati</taxon>
        <taxon>Pseudomonadota</taxon>
        <taxon>Gammaproteobacteria</taxon>
        <taxon>Pseudomonadales</taxon>
        <taxon>Pseudohongiellaceae</taxon>
        <taxon>Pseudohongiella</taxon>
    </lineage>
</organism>
<dbReference type="PANTHER" id="PTHR43343:SF3">
    <property type="entry name" value="PROTEASE DO-LIKE 8, CHLOROPLASTIC"/>
    <property type="match status" value="1"/>
</dbReference>
<reference evidence="4" key="2">
    <citation type="submission" date="2020-09" db="EMBL/GenBank/DDBJ databases">
        <authorList>
            <person name="Sun Q."/>
            <person name="Zhou Y."/>
        </authorList>
    </citation>
    <scope>NUCLEOTIDE SEQUENCE</scope>
    <source>
        <strain evidence="4">CGMCC 1.15425</strain>
    </source>
</reference>
<feature type="domain" description="PDZ" evidence="3">
    <location>
        <begin position="281"/>
        <end position="350"/>
    </location>
</feature>
<dbReference type="CDD" id="cd06779">
    <property type="entry name" value="cpPDZ_Deg_HtrA-like"/>
    <property type="match status" value="1"/>
</dbReference>
<dbReference type="Proteomes" id="UP000627715">
    <property type="component" value="Unassembled WGS sequence"/>
</dbReference>
<dbReference type="SUPFAM" id="SSF50494">
    <property type="entry name" value="Trypsin-like serine proteases"/>
    <property type="match status" value="1"/>
</dbReference>
<evidence type="ECO:0000259" key="3">
    <source>
        <dbReference type="PROSITE" id="PS50106"/>
    </source>
</evidence>
<dbReference type="RefSeq" id="WP_068810392.1">
    <property type="nucleotide sequence ID" value="NZ_BMIY01000009.1"/>
</dbReference>
<dbReference type="EMBL" id="BMIY01000009">
    <property type="protein sequence ID" value="GFZ78662.1"/>
    <property type="molecule type" value="Genomic_DNA"/>
</dbReference>
<dbReference type="GO" id="GO:0004252">
    <property type="term" value="F:serine-type endopeptidase activity"/>
    <property type="evidence" value="ECO:0007669"/>
    <property type="project" value="InterPro"/>
</dbReference>
<dbReference type="PRINTS" id="PR00834">
    <property type="entry name" value="PROTEASES2C"/>
</dbReference>
<evidence type="ECO:0000313" key="4">
    <source>
        <dbReference type="EMBL" id="GFZ78662.1"/>
    </source>
</evidence>
<evidence type="ECO:0000256" key="2">
    <source>
        <dbReference type="ARBA" id="ARBA00022801"/>
    </source>
</evidence>
<dbReference type="Pfam" id="PF13180">
    <property type="entry name" value="PDZ_2"/>
    <property type="match status" value="1"/>
</dbReference>
<name>A0A916QM83_9GAMM</name>
<keyword evidence="2" id="KW-0378">Hydrolase</keyword>
<dbReference type="OrthoDB" id="9758917at2"/>
<sequence>MKNLLQITGWPVLSGVLIALVMFQYQQISQLSSEVSQLATAIERQPQAMTTNTNTASSYASAIAMAAPSVVSIHSTIREQIQLPPTEELPSALRELLQDIPSERLWDSLGSGVAVTNEGHILTALHVIEGAEEIEVHFNDGNQGTVTGRAELVGSDAATDLALLKVDGDTFPPAIPVGTSDHIKVGDTVLTIGYPRRDLMNQKSVSRGIVSALGIPRDGLPVVEYIQTDAAMNYGNSGGALINAEGKLIGINSFIYSESGGSDGIGFAVPVNKAMIVAEQLIEHGQVTPGYLGVITGELLTEESSQTFFGTPDIHGLLVEQVTEGSPAANAGIQAGDVMVQIDGRTIDSVIGAIEQINRKLPGQTVVLQLYRNGRYMDQTVTLGSGTAQYRTQFNAGQSSSSILRNND</sequence>
<dbReference type="PANTHER" id="PTHR43343">
    <property type="entry name" value="PEPTIDASE S12"/>
    <property type="match status" value="1"/>
</dbReference>
<gene>
    <name evidence="4" type="ORF">GCM10011403_22160</name>
</gene>
<dbReference type="Gene3D" id="2.30.42.10">
    <property type="match status" value="1"/>
</dbReference>
<dbReference type="AlphaFoldDB" id="A0A916QM83"/>
<dbReference type="Gene3D" id="2.40.10.120">
    <property type="match status" value="1"/>
</dbReference>
<protein>
    <submittedName>
        <fullName evidence="4">2-alkenal reductase</fullName>
    </submittedName>
</protein>
<keyword evidence="5" id="KW-1185">Reference proteome</keyword>
<evidence type="ECO:0000313" key="5">
    <source>
        <dbReference type="Proteomes" id="UP000627715"/>
    </source>
</evidence>
<dbReference type="InterPro" id="IPR001940">
    <property type="entry name" value="Peptidase_S1C"/>
</dbReference>
<accession>A0A916QM83</accession>
<reference evidence="4" key="1">
    <citation type="journal article" date="2014" name="Int. J. Syst. Evol. Microbiol.">
        <title>Complete genome sequence of Corynebacterium casei LMG S-19264T (=DSM 44701T), isolated from a smear-ripened cheese.</title>
        <authorList>
            <consortium name="US DOE Joint Genome Institute (JGI-PGF)"/>
            <person name="Walter F."/>
            <person name="Albersmeier A."/>
            <person name="Kalinowski J."/>
            <person name="Ruckert C."/>
        </authorList>
    </citation>
    <scope>NUCLEOTIDE SEQUENCE</scope>
    <source>
        <strain evidence="4">CGMCC 1.15425</strain>
    </source>
</reference>